<organism evidence="2 3">
    <name type="scientific">Nostocoides vanveenii</name>
    <dbReference type="NCBI Taxonomy" id="330835"/>
    <lineage>
        <taxon>Bacteria</taxon>
        <taxon>Bacillati</taxon>
        <taxon>Actinomycetota</taxon>
        <taxon>Actinomycetes</taxon>
        <taxon>Micrococcales</taxon>
        <taxon>Intrasporangiaceae</taxon>
        <taxon>Nostocoides</taxon>
    </lineage>
</organism>
<reference evidence="3" key="1">
    <citation type="journal article" date="2019" name="Int. J. Syst. Evol. Microbiol.">
        <title>The Global Catalogue of Microorganisms (GCM) 10K type strain sequencing project: providing services to taxonomists for standard genome sequencing and annotation.</title>
        <authorList>
            <consortium name="The Broad Institute Genomics Platform"/>
            <consortium name="The Broad Institute Genome Sequencing Center for Infectious Disease"/>
            <person name="Wu L."/>
            <person name="Ma J."/>
        </authorList>
    </citation>
    <scope>NUCLEOTIDE SEQUENCE [LARGE SCALE GENOMIC DNA]</scope>
    <source>
        <strain evidence="3">JCM 15591</strain>
    </source>
</reference>
<accession>A0ABP4W6X8</accession>
<dbReference type="RefSeq" id="WP_344061568.1">
    <property type="nucleotide sequence ID" value="NZ_BAAAPN010000014.1"/>
</dbReference>
<dbReference type="PANTHER" id="PTHR43031">
    <property type="entry name" value="FAD-DEPENDENT OXIDOREDUCTASE"/>
    <property type="match status" value="1"/>
</dbReference>
<comment type="caution">
    <text evidence="2">The sequence shown here is derived from an EMBL/GenBank/DDBJ whole genome shotgun (WGS) entry which is preliminary data.</text>
</comment>
<evidence type="ECO:0000313" key="2">
    <source>
        <dbReference type="EMBL" id="GAA1747162.1"/>
    </source>
</evidence>
<name>A0ABP4W6X8_9MICO</name>
<dbReference type="InterPro" id="IPR050229">
    <property type="entry name" value="GlpE_sulfurtransferase"/>
</dbReference>
<protein>
    <submittedName>
        <fullName evidence="2">Rhodanese-like domain-containing protein</fullName>
    </submittedName>
</protein>
<dbReference type="InterPro" id="IPR036873">
    <property type="entry name" value="Rhodanese-like_dom_sf"/>
</dbReference>
<dbReference type="Proteomes" id="UP001501475">
    <property type="component" value="Unassembled WGS sequence"/>
</dbReference>
<sequence length="107" mass="11318">MDEMREVTVAELPDDARILDVRENDEWAAGRAPGAVHIPMTELLARLGDLPDTDPVFVICRSGGRSARVVAWLEGNGFDAVNVAGGTLAWAAAGKPLVGDGDTAYVK</sequence>
<dbReference type="InterPro" id="IPR001763">
    <property type="entry name" value="Rhodanese-like_dom"/>
</dbReference>
<dbReference type="SMART" id="SM00450">
    <property type="entry name" value="RHOD"/>
    <property type="match status" value="1"/>
</dbReference>
<gene>
    <name evidence="2" type="ORF">GCM10009810_04720</name>
</gene>
<keyword evidence="3" id="KW-1185">Reference proteome</keyword>
<dbReference type="Pfam" id="PF00581">
    <property type="entry name" value="Rhodanese"/>
    <property type="match status" value="1"/>
</dbReference>
<evidence type="ECO:0000259" key="1">
    <source>
        <dbReference type="PROSITE" id="PS50206"/>
    </source>
</evidence>
<proteinExistence type="predicted"/>
<dbReference type="EMBL" id="BAAAPN010000014">
    <property type="protein sequence ID" value="GAA1747162.1"/>
    <property type="molecule type" value="Genomic_DNA"/>
</dbReference>
<dbReference type="Gene3D" id="3.40.250.10">
    <property type="entry name" value="Rhodanese-like domain"/>
    <property type="match status" value="1"/>
</dbReference>
<dbReference type="PANTHER" id="PTHR43031:SF17">
    <property type="entry name" value="SULFURTRANSFERASE YTWF-RELATED"/>
    <property type="match status" value="1"/>
</dbReference>
<dbReference type="PROSITE" id="PS50206">
    <property type="entry name" value="RHODANESE_3"/>
    <property type="match status" value="1"/>
</dbReference>
<feature type="domain" description="Rhodanese" evidence="1">
    <location>
        <begin position="12"/>
        <end position="99"/>
    </location>
</feature>
<dbReference type="SUPFAM" id="SSF52821">
    <property type="entry name" value="Rhodanese/Cell cycle control phosphatase"/>
    <property type="match status" value="1"/>
</dbReference>
<evidence type="ECO:0000313" key="3">
    <source>
        <dbReference type="Proteomes" id="UP001501475"/>
    </source>
</evidence>
<dbReference type="CDD" id="cd00158">
    <property type="entry name" value="RHOD"/>
    <property type="match status" value="1"/>
</dbReference>